<dbReference type="PRINTS" id="PR00111">
    <property type="entry name" value="ABHYDROLASE"/>
</dbReference>
<dbReference type="Proteomes" id="UP000054851">
    <property type="component" value="Unassembled WGS sequence"/>
</dbReference>
<keyword evidence="2" id="KW-0378">Hydrolase</keyword>
<dbReference type="GO" id="GO:0016787">
    <property type="term" value="F:hydrolase activity"/>
    <property type="evidence" value="ECO:0007669"/>
    <property type="project" value="UniProtKB-KW"/>
</dbReference>
<gene>
    <name evidence="2" type="ORF">AWB79_04125</name>
</gene>
<sequence length="299" mass="32957">MREIEPRFDAVAPRFREVDVIGRGGFHKLAYAEWGPSKSDRTVVCVHGVSRNGRDFDVLAASLAAQDMRVIVPDLPGRGRSEWLAAPSHYTDRAYVRAMSTLIARLDVDQVDWVGTSLGGHIGMLVASERGTPIRRLVLNDFGARVSAASLRRIGSYLTRSWRFGSVEEVEAHLREVHAPFGKLSDAQWRHLALHSAVEDGAGSLRFHFDPGIGLRFAIPILLDVILWHIWDKIECPVLILRGEDSDLLARSTVDAMLKRGPAAAAGRVAAVEFPDCGHAPALMDPAQIDVIQNYLLTD</sequence>
<dbReference type="InterPro" id="IPR050266">
    <property type="entry name" value="AB_hydrolase_sf"/>
</dbReference>
<dbReference type="EMBL" id="FCOA02000014">
    <property type="protein sequence ID" value="SAK72776.1"/>
    <property type="molecule type" value="Genomic_DNA"/>
</dbReference>
<dbReference type="InterPro" id="IPR029058">
    <property type="entry name" value="AB_hydrolase_fold"/>
</dbReference>
<dbReference type="PANTHER" id="PTHR43798:SF33">
    <property type="entry name" value="HYDROLASE, PUTATIVE (AFU_ORTHOLOGUE AFUA_2G14860)-RELATED"/>
    <property type="match status" value="1"/>
</dbReference>
<evidence type="ECO:0000313" key="2">
    <source>
        <dbReference type="EMBL" id="SAK72776.1"/>
    </source>
</evidence>
<reference evidence="2" key="1">
    <citation type="submission" date="2016-01" db="EMBL/GenBank/DDBJ databases">
        <authorList>
            <person name="Peeters C."/>
        </authorList>
    </citation>
    <scope>NUCLEOTIDE SEQUENCE</scope>
    <source>
        <strain evidence="2">LMG 29322</strain>
    </source>
</reference>
<name>A0A158BSU9_9BURK</name>
<feature type="domain" description="AB hydrolase-1" evidence="1">
    <location>
        <begin position="43"/>
        <end position="285"/>
    </location>
</feature>
<dbReference type="GO" id="GO:0016020">
    <property type="term" value="C:membrane"/>
    <property type="evidence" value="ECO:0007669"/>
    <property type="project" value="TreeGrafter"/>
</dbReference>
<protein>
    <submittedName>
        <fullName evidence="2">Alpha/beta hydrolase fold protein</fullName>
    </submittedName>
</protein>
<dbReference type="Pfam" id="PF12697">
    <property type="entry name" value="Abhydrolase_6"/>
    <property type="match status" value="1"/>
</dbReference>
<evidence type="ECO:0000313" key="3">
    <source>
        <dbReference type="Proteomes" id="UP000054851"/>
    </source>
</evidence>
<dbReference type="OrthoDB" id="8543939at2"/>
<proteinExistence type="predicted"/>
<dbReference type="STRING" id="1777140.AWB79_04125"/>
<evidence type="ECO:0000259" key="1">
    <source>
        <dbReference type="Pfam" id="PF12697"/>
    </source>
</evidence>
<dbReference type="InterPro" id="IPR000073">
    <property type="entry name" value="AB_hydrolase_1"/>
</dbReference>
<comment type="caution">
    <text evidence="2">The sequence shown here is derived from an EMBL/GenBank/DDBJ whole genome shotgun (WGS) entry which is preliminary data.</text>
</comment>
<keyword evidence="3" id="KW-1185">Reference proteome</keyword>
<dbReference type="Gene3D" id="3.40.50.1820">
    <property type="entry name" value="alpha/beta hydrolase"/>
    <property type="match status" value="1"/>
</dbReference>
<dbReference type="SUPFAM" id="SSF53474">
    <property type="entry name" value="alpha/beta-Hydrolases"/>
    <property type="match status" value="1"/>
</dbReference>
<dbReference type="AlphaFoldDB" id="A0A158BSU9"/>
<accession>A0A158BSU9</accession>
<organism evidence="2 3">
    <name type="scientific">Caballeronia hypogeia</name>
    <dbReference type="NCBI Taxonomy" id="1777140"/>
    <lineage>
        <taxon>Bacteria</taxon>
        <taxon>Pseudomonadati</taxon>
        <taxon>Pseudomonadota</taxon>
        <taxon>Betaproteobacteria</taxon>
        <taxon>Burkholderiales</taxon>
        <taxon>Burkholderiaceae</taxon>
        <taxon>Caballeronia</taxon>
    </lineage>
</organism>
<dbReference type="PANTHER" id="PTHR43798">
    <property type="entry name" value="MONOACYLGLYCEROL LIPASE"/>
    <property type="match status" value="1"/>
</dbReference>